<keyword evidence="3" id="KW-1185">Reference proteome</keyword>
<reference evidence="1" key="3">
    <citation type="submission" date="2011-03" db="EMBL/GenBank/DDBJ databases">
        <title>Annotation of Magnaporthe poae ATCC 64411.</title>
        <authorList>
            <person name="Ma L.-J."/>
            <person name="Dead R."/>
            <person name="Young S.K."/>
            <person name="Zeng Q."/>
            <person name="Gargeya S."/>
            <person name="Fitzgerald M."/>
            <person name="Haas B."/>
            <person name="Abouelleil A."/>
            <person name="Alvarado L."/>
            <person name="Arachchi H.M."/>
            <person name="Berlin A."/>
            <person name="Brown A."/>
            <person name="Chapman S.B."/>
            <person name="Chen Z."/>
            <person name="Dunbar C."/>
            <person name="Freedman E."/>
            <person name="Gearin G."/>
            <person name="Gellesch M."/>
            <person name="Goldberg J."/>
            <person name="Griggs A."/>
            <person name="Gujja S."/>
            <person name="Heiman D."/>
            <person name="Howarth C."/>
            <person name="Larson L."/>
            <person name="Lui A."/>
            <person name="MacDonald P.J.P."/>
            <person name="Mehta T."/>
            <person name="Montmayeur A."/>
            <person name="Murphy C."/>
            <person name="Neiman D."/>
            <person name="Pearson M."/>
            <person name="Priest M."/>
            <person name="Roberts A."/>
            <person name="Saif S."/>
            <person name="Shea T."/>
            <person name="Shenoy N."/>
            <person name="Sisk P."/>
            <person name="Stolte C."/>
            <person name="Sykes S."/>
            <person name="Yandava C."/>
            <person name="Wortman J."/>
            <person name="Nusbaum C."/>
            <person name="Birren B."/>
        </authorList>
    </citation>
    <scope>NUCLEOTIDE SEQUENCE</scope>
    <source>
        <strain evidence="1">ATCC 64411</strain>
    </source>
</reference>
<dbReference type="VEuPathDB" id="FungiDB:MAPG_03920"/>
<reference evidence="2" key="5">
    <citation type="submission" date="2015-06" db="UniProtKB">
        <authorList>
            <consortium name="EnsemblFungi"/>
        </authorList>
    </citation>
    <scope>IDENTIFICATION</scope>
    <source>
        <strain evidence="2">ATCC 64411</strain>
    </source>
</reference>
<reference evidence="1" key="1">
    <citation type="submission" date="2010-05" db="EMBL/GenBank/DDBJ databases">
        <title>The Genome Sequence of Magnaporthe poae strain ATCC 64411.</title>
        <authorList>
            <consortium name="The Broad Institute Genome Sequencing Platform"/>
            <consortium name="Broad Institute Genome Sequencing Center for Infectious Disease"/>
            <person name="Ma L.-J."/>
            <person name="Dead R."/>
            <person name="Young S."/>
            <person name="Zeng Q."/>
            <person name="Koehrsen M."/>
            <person name="Alvarado L."/>
            <person name="Berlin A."/>
            <person name="Chapman S.B."/>
            <person name="Chen Z."/>
            <person name="Freedman E."/>
            <person name="Gellesch M."/>
            <person name="Goldberg J."/>
            <person name="Griggs A."/>
            <person name="Gujja S."/>
            <person name="Heilman E.R."/>
            <person name="Heiman D."/>
            <person name="Hepburn T."/>
            <person name="Howarth C."/>
            <person name="Jen D."/>
            <person name="Larson L."/>
            <person name="Mehta T."/>
            <person name="Neiman D."/>
            <person name="Pearson M."/>
            <person name="Roberts A."/>
            <person name="Saif S."/>
            <person name="Shea T."/>
            <person name="Shenoy N."/>
            <person name="Sisk P."/>
            <person name="Stolte C."/>
            <person name="Sykes S."/>
            <person name="Walk T."/>
            <person name="White J."/>
            <person name="Yandava C."/>
            <person name="Haas B."/>
            <person name="Nusbaum C."/>
            <person name="Birren B."/>
        </authorList>
    </citation>
    <scope>NUCLEOTIDE SEQUENCE</scope>
    <source>
        <strain evidence="1">ATCC 64411</strain>
    </source>
</reference>
<name>A0A0C4DVB8_MAGP6</name>
<dbReference type="EMBL" id="GL876968">
    <property type="protein sequence ID" value="KLU84886.1"/>
    <property type="molecule type" value="Genomic_DNA"/>
</dbReference>
<proteinExistence type="predicted"/>
<accession>A0A0C4DVB8</accession>
<evidence type="ECO:0000313" key="3">
    <source>
        <dbReference type="Proteomes" id="UP000011715"/>
    </source>
</evidence>
<dbReference type="AlphaFoldDB" id="A0A0C4DVB8"/>
<gene>
    <name evidence="1" type="ORF">MAPG_03920</name>
</gene>
<organism evidence="2 3">
    <name type="scientific">Magnaporthiopsis poae (strain ATCC 64411 / 73-15)</name>
    <name type="common">Kentucky bluegrass fungus</name>
    <name type="synonym">Magnaporthe poae</name>
    <dbReference type="NCBI Taxonomy" id="644358"/>
    <lineage>
        <taxon>Eukaryota</taxon>
        <taxon>Fungi</taxon>
        <taxon>Dikarya</taxon>
        <taxon>Ascomycota</taxon>
        <taxon>Pezizomycotina</taxon>
        <taxon>Sordariomycetes</taxon>
        <taxon>Sordariomycetidae</taxon>
        <taxon>Magnaporthales</taxon>
        <taxon>Magnaporthaceae</taxon>
        <taxon>Magnaporthiopsis</taxon>
    </lineage>
</organism>
<protein>
    <submittedName>
        <fullName evidence="1 2">Uncharacterized protein</fullName>
    </submittedName>
</protein>
<evidence type="ECO:0000313" key="1">
    <source>
        <dbReference type="EMBL" id="KLU84886.1"/>
    </source>
</evidence>
<reference evidence="3" key="2">
    <citation type="submission" date="2010-05" db="EMBL/GenBank/DDBJ databases">
        <title>The genome sequence of Magnaporthe poae strain ATCC 64411.</title>
        <authorList>
            <person name="Ma L.-J."/>
            <person name="Dead R."/>
            <person name="Young S."/>
            <person name="Zeng Q."/>
            <person name="Koehrsen M."/>
            <person name="Alvarado L."/>
            <person name="Berlin A."/>
            <person name="Chapman S.B."/>
            <person name="Chen Z."/>
            <person name="Freedman E."/>
            <person name="Gellesch M."/>
            <person name="Goldberg J."/>
            <person name="Griggs A."/>
            <person name="Gujja S."/>
            <person name="Heilman E.R."/>
            <person name="Heiman D."/>
            <person name="Hepburn T."/>
            <person name="Howarth C."/>
            <person name="Jen D."/>
            <person name="Larson L."/>
            <person name="Mehta T."/>
            <person name="Neiman D."/>
            <person name="Pearson M."/>
            <person name="Roberts A."/>
            <person name="Saif S."/>
            <person name="Shea T."/>
            <person name="Shenoy N."/>
            <person name="Sisk P."/>
            <person name="Stolte C."/>
            <person name="Sykes S."/>
            <person name="Walk T."/>
            <person name="White J."/>
            <person name="Yandava C."/>
            <person name="Haas B."/>
            <person name="Nusbaum C."/>
            <person name="Birren B."/>
        </authorList>
    </citation>
    <scope>NUCLEOTIDE SEQUENCE [LARGE SCALE GENOMIC DNA]</scope>
    <source>
        <strain evidence="3">ATCC 64411 / 73-15</strain>
    </source>
</reference>
<dbReference type="EnsemblFungi" id="MAPG_03920T0">
    <property type="protein sequence ID" value="MAPG_03920T0"/>
    <property type="gene ID" value="MAPG_03920"/>
</dbReference>
<dbReference type="EMBL" id="ADBL01000926">
    <property type="status" value="NOT_ANNOTATED_CDS"/>
    <property type="molecule type" value="Genomic_DNA"/>
</dbReference>
<evidence type="ECO:0000313" key="2">
    <source>
        <dbReference type="EnsemblFungi" id="MAPG_03920T0"/>
    </source>
</evidence>
<reference evidence="2" key="4">
    <citation type="journal article" date="2015" name="G3 (Bethesda)">
        <title>Genome sequences of three phytopathogenic species of the Magnaporthaceae family of fungi.</title>
        <authorList>
            <person name="Okagaki L.H."/>
            <person name="Nunes C.C."/>
            <person name="Sailsbery J."/>
            <person name="Clay B."/>
            <person name="Brown D."/>
            <person name="John T."/>
            <person name="Oh Y."/>
            <person name="Young N."/>
            <person name="Fitzgerald M."/>
            <person name="Haas B.J."/>
            <person name="Zeng Q."/>
            <person name="Young S."/>
            <person name="Adiconis X."/>
            <person name="Fan L."/>
            <person name="Levin J.Z."/>
            <person name="Mitchell T.K."/>
            <person name="Okubara P.A."/>
            <person name="Farman M.L."/>
            <person name="Kohn L.M."/>
            <person name="Birren B."/>
            <person name="Ma L.-J."/>
            <person name="Dean R.A."/>
        </authorList>
    </citation>
    <scope>NUCLEOTIDE SEQUENCE</scope>
    <source>
        <strain evidence="2">ATCC 64411 / 73-15</strain>
    </source>
</reference>
<dbReference type="Proteomes" id="UP000011715">
    <property type="component" value="Unassembled WGS sequence"/>
</dbReference>
<sequence>MAAVATPRRGLAGESGRDIECVRGCSEQTRQGKIKIKERRAADGGTRHRVLAATGPQGYTQRPSATHNLCVACHFPLSRAVTGSHPSERHGLAVARQERASAIVFRPD</sequence>